<feature type="domain" description="Mce/MlaD" evidence="1">
    <location>
        <begin position="43"/>
        <end position="117"/>
    </location>
</feature>
<dbReference type="InterPro" id="IPR005693">
    <property type="entry name" value="Mce"/>
</dbReference>
<dbReference type="PANTHER" id="PTHR33371">
    <property type="entry name" value="INTERMEMBRANE PHOSPHOLIPID TRANSPORT SYSTEM BINDING PROTEIN MLAD-RELATED"/>
    <property type="match status" value="1"/>
</dbReference>
<dbReference type="NCBIfam" id="TIGR00996">
    <property type="entry name" value="Mtu_fam_mce"/>
    <property type="match status" value="1"/>
</dbReference>
<comment type="caution">
    <text evidence="3">The sequence shown here is derived from an EMBL/GenBank/DDBJ whole genome shotgun (WGS) entry which is preliminary data.</text>
</comment>
<sequence length="429" mass="45421">MIMSRPSLQSLSIKSRVAVLSVVAVLVAVGLGLGWRAYDRMTTTTVVAYFDNTNGLYVGDKVKILGVDVGEIDAIDPDGDRMKVNFHYDSGYQVPNQAKAVVLSQSLISSRSIQLTPAYTGGPVLADGSEIPISRTAVPVEWDDLRKQLQHLSESIGPTEANKAGSLGNFVNSAADSLRGKGDDINSTLTKLSDAMSTMSDGRDDLFATIRNLQAFMTALSASDDQIVQLNQNVAAVSDVLDNSDSELAMALQNVDAMTSRLGQFVRDNRDGLTKSVNDLAAATTSLNDVRPDIEQLLHVAPTAIQDMYNIYQPAQGSFTGALAVTQFQNPVQFICGAIQAASQLGAAEAAKLCVQHLAPVLQLTQMNYPPVGVNAAAGVQVRPEQIDYSEDWLRGTVPPPSSAKPVDSLGGLAGLLGMPDTAKAGGGR</sequence>
<name>A0A402CD47_RHOWR</name>
<dbReference type="Pfam" id="PF02470">
    <property type="entry name" value="MlaD"/>
    <property type="match status" value="1"/>
</dbReference>
<dbReference type="Pfam" id="PF11887">
    <property type="entry name" value="Mce4_CUP1"/>
    <property type="match status" value="1"/>
</dbReference>
<evidence type="ECO:0000259" key="1">
    <source>
        <dbReference type="Pfam" id="PF02470"/>
    </source>
</evidence>
<dbReference type="RefSeq" id="WP_124393590.1">
    <property type="nucleotide sequence ID" value="NZ_BHYM01000045.1"/>
</dbReference>
<dbReference type="Proteomes" id="UP000287519">
    <property type="component" value="Unassembled WGS sequence"/>
</dbReference>
<dbReference type="AlphaFoldDB" id="A0A402CD47"/>
<feature type="domain" description="Mammalian cell entry C-terminal" evidence="2">
    <location>
        <begin position="125"/>
        <end position="310"/>
    </location>
</feature>
<dbReference type="InterPro" id="IPR024516">
    <property type="entry name" value="Mce_C"/>
</dbReference>
<proteinExistence type="predicted"/>
<keyword evidence="4" id="KW-1185">Reference proteome</keyword>
<reference evidence="3 4" key="1">
    <citation type="submission" date="2018-11" db="EMBL/GenBank/DDBJ databases">
        <title>Microbial catabolism of amino acid.</title>
        <authorList>
            <person name="Hibi M."/>
            <person name="Ogawa J."/>
        </authorList>
    </citation>
    <scope>NUCLEOTIDE SEQUENCE [LARGE SCALE GENOMIC DNA]</scope>
    <source>
        <strain evidence="3 4">C31-06</strain>
    </source>
</reference>
<dbReference type="InterPro" id="IPR003399">
    <property type="entry name" value="Mce/MlaD"/>
</dbReference>
<evidence type="ECO:0000313" key="3">
    <source>
        <dbReference type="EMBL" id="GCE41514.1"/>
    </source>
</evidence>
<organism evidence="3 4">
    <name type="scientific">Rhodococcus wratislaviensis</name>
    <name type="common">Tsukamurella wratislaviensis</name>
    <dbReference type="NCBI Taxonomy" id="44752"/>
    <lineage>
        <taxon>Bacteria</taxon>
        <taxon>Bacillati</taxon>
        <taxon>Actinomycetota</taxon>
        <taxon>Actinomycetes</taxon>
        <taxon>Mycobacteriales</taxon>
        <taxon>Nocardiaceae</taxon>
        <taxon>Rhodococcus</taxon>
    </lineage>
</organism>
<gene>
    <name evidence="3" type="ORF">Rhow_005173</name>
</gene>
<dbReference type="GO" id="GO:0005576">
    <property type="term" value="C:extracellular region"/>
    <property type="evidence" value="ECO:0007669"/>
    <property type="project" value="TreeGrafter"/>
</dbReference>
<evidence type="ECO:0000259" key="2">
    <source>
        <dbReference type="Pfam" id="PF11887"/>
    </source>
</evidence>
<protein>
    <submittedName>
        <fullName evidence="3">MCE-family protein Mce1D</fullName>
    </submittedName>
</protein>
<dbReference type="OrthoDB" id="4516955at2"/>
<dbReference type="PANTHER" id="PTHR33371:SF4">
    <property type="entry name" value="INTERMEMBRANE PHOSPHOLIPID TRANSPORT SYSTEM BINDING PROTEIN MLAD"/>
    <property type="match status" value="1"/>
</dbReference>
<dbReference type="EMBL" id="BHYM01000045">
    <property type="protein sequence ID" value="GCE41514.1"/>
    <property type="molecule type" value="Genomic_DNA"/>
</dbReference>
<dbReference type="InterPro" id="IPR052336">
    <property type="entry name" value="MlaD_Phospholipid_Transporter"/>
</dbReference>
<accession>A0A402CD47</accession>
<evidence type="ECO:0000313" key="4">
    <source>
        <dbReference type="Proteomes" id="UP000287519"/>
    </source>
</evidence>